<evidence type="ECO:0000256" key="8">
    <source>
        <dbReference type="ARBA" id="ARBA00025053"/>
    </source>
</evidence>
<accession>A0A2S5BHN4</accession>
<dbReference type="Pfam" id="PF06102">
    <property type="entry name" value="RRP36"/>
    <property type="match status" value="1"/>
</dbReference>
<evidence type="ECO:0000256" key="9">
    <source>
        <dbReference type="RuleBase" id="RU368027"/>
    </source>
</evidence>
<protein>
    <recommendedName>
        <fullName evidence="9">rRNA biogenesis protein RRP36</fullName>
    </recommendedName>
</protein>
<evidence type="ECO:0000256" key="4">
    <source>
        <dbReference type="ARBA" id="ARBA00022552"/>
    </source>
</evidence>
<keyword evidence="5" id="KW-0175">Coiled coil</keyword>
<comment type="caution">
    <text evidence="11">The sequence shown here is derived from an EMBL/GenBank/DDBJ whole genome shotgun (WGS) entry which is preliminary data.</text>
</comment>
<feature type="compositionally biased region" description="Basic residues" evidence="10">
    <location>
        <begin position="306"/>
        <end position="319"/>
    </location>
</feature>
<feature type="region of interest" description="Disordered" evidence="10">
    <location>
        <begin position="1"/>
        <end position="97"/>
    </location>
</feature>
<comment type="similarity">
    <text evidence="2 9">Belongs to the RRP36 family.</text>
</comment>
<evidence type="ECO:0000256" key="5">
    <source>
        <dbReference type="ARBA" id="ARBA00023054"/>
    </source>
</evidence>
<dbReference type="EMBL" id="PJQD01000005">
    <property type="protein sequence ID" value="POY76265.1"/>
    <property type="molecule type" value="Genomic_DNA"/>
</dbReference>
<comment type="subunit">
    <text evidence="9">Associates with 90S and pre-40S pre-ribosomal particles.</text>
</comment>
<comment type="function">
    <text evidence="8 9">Component of the 90S pre-ribosome involved in the maturation of rRNAs. Required for early cleavages of the pre-RNAs in the 40S ribosomal subunit maturation pathway.</text>
</comment>
<evidence type="ECO:0000256" key="1">
    <source>
        <dbReference type="ARBA" id="ARBA00004604"/>
    </source>
</evidence>
<evidence type="ECO:0000256" key="3">
    <source>
        <dbReference type="ARBA" id="ARBA00022517"/>
    </source>
</evidence>
<feature type="compositionally biased region" description="Low complexity" evidence="10">
    <location>
        <begin position="11"/>
        <end position="22"/>
    </location>
</feature>
<dbReference type="STRING" id="741276.A0A2S5BHN4"/>
<keyword evidence="12" id="KW-1185">Reference proteome</keyword>
<dbReference type="GO" id="GO:0005730">
    <property type="term" value="C:nucleolus"/>
    <property type="evidence" value="ECO:0007669"/>
    <property type="project" value="UniProtKB-SubCell"/>
</dbReference>
<feature type="compositionally biased region" description="Acidic residues" evidence="10">
    <location>
        <begin position="26"/>
        <end position="46"/>
    </location>
</feature>
<dbReference type="Proteomes" id="UP000237144">
    <property type="component" value="Unassembled WGS sequence"/>
</dbReference>
<dbReference type="OrthoDB" id="448446at2759"/>
<dbReference type="AlphaFoldDB" id="A0A2S5BHN4"/>
<evidence type="ECO:0000256" key="2">
    <source>
        <dbReference type="ARBA" id="ARBA00009418"/>
    </source>
</evidence>
<feature type="compositionally biased region" description="Basic residues" evidence="10">
    <location>
        <begin position="139"/>
        <end position="148"/>
    </location>
</feature>
<feature type="compositionally biased region" description="Acidic residues" evidence="10">
    <location>
        <begin position="77"/>
        <end position="91"/>
    </location>
</feature>
<evidence type="ECO:0000313" key="11">
    <source>
        <dbReference type="EMBL" id="POY76265.1"/>
    </source>
</evidence>
<evidence type="ECO:0000313" key="12">
    <source>
        <dbReference type="Proteomes" id="UP000237144"/>
    </source>
</evidence>
<feature type="compositionally biased region" description="Basic and acidic residues" evidence="10">
    <location>
        <begin position="233"/>
        <end position="278"/>
    </location>
</feature>
<organism evidence="11 12">
    <name type="scientific">Rhodotorula taiwanensis</name>
    <dbReference type="NCBI Taxonomy" id="741276"/>
    <lineage>
        <taxon>Eukaryota</taxon>
        <taxon>Fungi</taxon>
        <taxon>Dikarya</taxon>
        <taxon>Basidiomycota</taxon>
        <taxon>Pucciniomycotina</taxon>
        <taxon>Microbotryomycetes</taxon>
        <taxon>Sporidiobolales</taxon>
        <taxon>Sporidiobolaceae</taxon>
        <taxon>Rhodotorula</taxon>
    </lineage>
</organism>
<keyword evidence="3 9" id="KW-0690">Ribosome biogenesis</keyword>
<keyword evidence="7 9" id="KW-0687">Ribonucleoprotein</keyword>
<feature type="compositionally biased region" description="Basic and acidic residues" evidence="10">
    <location>
        <begin position="129"/>
        <end position="138"/>
    </location>
</feature>
<keyword evidence="4 9" id="KW-0698">rRNA processing</keyword>
<comment type="subcellular location">
    <subcellularLocation>
        <location evidence="1 9">Nucleus</location>
        <location evidence="1 9">Nucleolus</location>
    </subcellularLocation>
</comment>
<dbReference type="GO" id="GO:0000462">
    <property type="term" value="P:maturation of SSU-rRNA from tricistronic rRNA transcript (SSU-rRNA, 5.8S rRNA, LSU-rRNA)"/>
    <property type="evidence" value="ECO:0007669"/>
    <property type="project" value="TreeGrafter"/>
</dbReference>
<feature type="region of interest" description="Disordered" evidence="10">
    <location>
        <begin position="303"/>
        <end position="335"/>
    </location>
</feature>
<evidence type="ECO:0000256" key="6">
    <source>
        <dbReference type="ARBA" id="ARBA00023242"/>
    </source>
</evidence>
<feature type="region of interest" description="Disordered" evidence="10">
    <location>
        <begin position="218"/>
        <end position="278"/>
    </location>
</feature>
<keyword evidence="6 9" id="KW-0539">Nucleus</keyword>
<evidence type="ECO:0000256" key="7">
    <source>
        <dbReference type="ARBA" id="ARBA00023274"/>
    </source>
</evidence>
<gene>
    <name evidence="11" type="ORF">BMF94_0460</name>
</gene>
<sequence length="335" mass="38247">MPAERTKTRRAAAPVHPARAAAFEQDNFEEDDEALLDQDSEEDEWDQDRQAGPSRISHGQDDESEEEQDGVAAFESDPGEEIIDSEDDADPEAALGKQLASIPFTSLLKAQKQLNKAKQKTNGKGKAAAGDEHDETRKSAKAGKGKGKGKTDAGRSNKHAPTEMSARRPVSRNRQVVETHELKARDPRFDVLSGSVNKDLFRKSYSFLAEQHQHELDTMRKTAAAARKNRQLPQEDKDRIEESLRRMENREVTRKNKDLQDEAMRKWKKEEADKRKEGKKAFFLKDSEKKKIYLQAKYEDLAQDKRKLHKAMDKKRRKVSQKEKKLMPKARPGPY</sequence>
<evidence type="ECO:0000256" key="10">
    <source>
        <dbReference type="SAM" id="MobiDB-lite"/>
    </source>
</evidence>
<dbReference type="InterPro" id="IPR009292">
    <property type="entry name" value="RRP36"/>
</dbReference>
<proteinExistence type="inferred from homology"/>
<feature type="region of interest" description="Disordered" evidence="10">
    <location>
        <begin position="112"/>
        <end position="181"/>
    </location>
</feature>
<dbReference type="PANTHER" id="PTHR21738:SF0">
    <property type="entry name" value="RIBOSOMAL RNA PROCESSING PROTEIN 36 HOMOLOG"/>
    <property type="match status" value="1"/>
</dbReference>
<reference evidence="11 12" key="1">
    <citation type="journal article" date="2018" name="Front. Microbiol.">
        <title>Prospects for Fungal Bioremediation of Acidic Radioactive Waste Sites: Characterization and Genome Sequence of Rhodotorula taiwanensis MD1149.</title>
        <authorList>
            <person name="Tkavc R."/>
            <person name="Matrosova V.Y."/>
            <person name="Grichenko O.E."/>
            <person name="Gostincar C."/>
            <person name="Volpe R.P."/>
            <person name="Klimenkova P."/>
            <person name="Gaidamakova E.K."/>
            <person name="Zhou C.E."/>
            <person name="Stewart B.J."/>
            <person name="Lyman M.G."/>
            <person name="Malfatti S.A."/>
            <person name="Rubinfeld B."/>
            <person name="Courtot M."/>
            <person name="Singh J."/>
            <person name="Dalgard C.L."/>
            <person name="Hamilton T."/>
            <person name="Frey K.G."/>
            <person name="Gunde-Cimerman N."/>
            <person name="Dugan L."/>
            <person name="Daly M.J."/>
        </authorList>
    </citation>
    <scope>NUCLEOTIDE SEQUENCE [LARGE SCALE GENOMIC DNA]</scope>
    <source>
        <strain evidence="11 12">MD1149</strain>
    </source>
</reference>
<name>A0A2S5BHN4_9BASI</name>
<dbReference type="PANTHER" id="PTHR21738">
    <property type="entry name" value="RIBOSOMAL RNA PROCESSING PROTEIN 36 HOMOLOG"/>
    <property type="match status" value="1"/>
</dbReference>
<dbReference type="GO" id="GO:0030686">
    <property type="term" value="C:90S preribosome"/>
    <property type="evidence" value="ECO:0007669"/>
    <property type="project" value="TreeGrafter"/>
</dbReference>